<evidence type="ECO:0000256" key="1">
    <source>
        <dbReference type="ARBA" id="ARBA00004123"/>
    </source>
</evidence>
<gene>
    <name evidence="7" type="primary">g13046</name>
    <name evidence="7" type="ORF">VP750_LOCUS11584</name>
</gene>
<evidence type="ECO:0000256" key="5">
    <source>
        <dbReference type="ARBA" id="ARBA00023242"/>
    </source>
</evidence>
<name>A0ABP1GIZ3_9CHLO</name>
<evidence type="ECO:0000313" key="7">
    <source>
        <dbReference type="EMBL" id="CAL5229678.1"/>
    </source>
</evidence>
<comment type="similarity">
    <text evidence="3">Belongs to the VPRBP/DCAF1 family.</text>
</comment>
<dbReference type="InterPro" id="IPR015943">
    <property type="entry name" value="WD40/YVTN_repeat-like_dom_sf"/>
</dbReference>
<sequence>MASHVTTKEGALLLLKRAVDERIGWDTRVKSLSELSLALEIEEHKFEEVTGDIAGAAGLRMTQPIGALMLAVRESEELCDDIYETWASLPQTVAAMRFILAYQNCTTGQAQGPLTEEEFLARLHDWATTEPTSSGFVTTSSQQPGLLANSLVANEACNEAVRNGMAVELAKDLRHTAFGTPRRTPQRTPERPCSASAAAEIETAEALLPGTPDASATSEPTPLLPTPRPMPNPQVCSYVLHGVDINELAARRARHVVQCFRWLAEYLEVLGPVLQSDGVAVVLQLLRQWQGRPTWLPDLLGYIAALLAHRRFAELLVDAGGVQQLLAMPRTKHTFHGLSFAFFSLSAIPTAFERVCASPNEDVARMVDFMLSVLSCGYDPARKNAVLFLGGAIHFRAVLTIFDRSNGLARILDCLQTVLMLLHGQQDLKTEKQVAFHATAALRQYFRAHLVLHIANIRQRHLCASPGKQASATSLRVIDVSAEAVDAAVAAIQSDRRVAEAFLREPWPPLADFLQRGGTSTLLEFIQHTPGERYCNEIARHALEILQLTSLAPACRQRLLEIFPEPSAAGHTNGIPVLLEVAHGVAYSNDPDVMQPALTTLANCVTAPLSMAHIICPPEKPSSRRKQGRTAAQTPGQLLTPGQALDTASKAMPELAQAGSMEVEGPVAELRAGYALARERVRKASGMRVLLALLHARASMTAQASHALRTLAVKCLVGLAHDPALRHILSKLQVWRLLAQLVHEPDKRMPGSGLPLRRAGEIASGSNSFNRMATQLMNLTSPGLGRAGAAAESDAIAPALHKIERAAIAASTQITYPPAELLMLMEDHLRASGLHASADMLTQEAGLPRLPADGQARLPVDAAPDLRNVTEQQSTPFYALSSQRDCPLSTTQPSRGVSKSGQKWRPLSIAPGLLSVITKVTGSANGLSAVRGASAELPDQSQPSLAPDEANSGVNETPKPAEHGLKRRRHSDETPRPSIKHRPAGPEGSPWTPSASKTPGKHIKPAQGATQGPSTDARGRRNPSLADLPCRRPLASAEVEECKTPAPARQVTTQGQDFPPCRSSIRESIASPPETQQQLAAPRSGPGDRIVHSRLHAIVMQHLRHQHKAACLKAAAPISTLPPMSLLRPKSLPQAQRSLEASSQVPRRLMQRSTVAPHGGWGGRRQDRRFVYSRYRQVRCVRDEDSATYRSCAFAGNFAAMALGTHSGEIRLHDSLSGDLIDTIEAHESPVYQLRVYEGSGRSMLLSSCRGEAKLWDVGACKDRAEALWAPNETIGDSLRTFEGVRSAVFRPDGLLVAGVEAAGREHDPILYDLGSEAQTRIDVRQAGWRTRHPESLCFSSTGELLLYGPTLWDPRSPRCVHTFDVLTYNPCASTFHPAGLEVVVNAEVWDLRTLKLQRCVPCLDSAVLTWNANGDCGYATLRRASDDLGAALMPKRAKHPLHAAFRTVDATDFSEIATTCMEGRCVLDLCVDAADSFIGIVSVEPNELMPSSARVYEVGRRRIQDDESDVEDGDADDEDDEDAESGDDEGAQLIPAWGPVATAAEGPSVDLVPGPRGRGAADREAPGDASSSGSDSSSSSGGSDDDEAADLDEDALLQDDMEYMDEEDLDQYRLRMVLAREDEHADDDLLIDPDDDDMSDSFDSLSE</sequence>
<feature type="compositionally biased region" description="Basic and acidic residues" evidence="6">
    <location>
        <begin position="959"/>
        <end position="975"/>
    </location>
</feature>
<accession>A0ABP1GIZ3</accession>
<feature type="region of interest" description="Disordered" evidence="6">
    <location>
        <begin position="208"/>
        <end position="229"/>
    </location>
</feature>
<evidence type="ECO:0000256" key="2">
    <source>
        <dbReference type="ARBA" id="ARBA00004906"/>
    </source>
</evidence>
<feature type="compositionally biased region" description="Polar residues" evidence="6">
    <location>
        <begin position="877"/>
        <end position="901"/>
    </location>
</feature>
<dbReference type="InterPro" id="IPR033270">
    <property type="entry name" value="VPRBP/DCAF1"/>
</dbReference>
<dbReference type="InterPro" id="IPR006594">
    <property type="entry name" value="LisH"/>
</dbReference>
<reference evidence="7 8" key="1">
    <citation type="submission" date="2024-06" db="EMBL/GenBank/DDBJ databases">
        <authorList>
            <person name="Kraege A."/>
            <person name="Thomma B."/>
        </authorList>
    </citation>
    <scope>NUCLEOTIDE SEQUENCE [LARGE SCALE GENOMIC DNA]</scope>
</reference>
<comment type="caution">
    <text evidence="7">The sequence shown here is derived from an EMBL/GenBank/DDBJ whole genome shotgun (WGS) entry which is preliminary data.</text>
</comment>
<dbReference type="Proteomes" id="UP001497392">
    <property type="component" value="Unassembled WGS sequence"/>
</dbReference>
<dbReference type="EMBL" id="CAXHTA020000021">
    <property type="protein sequence ID" value="CAL5229678.1"/>
    <property type="molecule type" value="Genomic_DNA"/>
</dbReference>
<evidence type="ECO:0000313" key="8">
    <source>
        <dbReference type="Proteomes" id="UP001497392"/>
    </source>
</evidence>
<dbReference type="SUPFAM" id="SSF50978">
    <property type="entry name" value="WD40 repeat-like"/>
    <property type="match status" value="1"/>
</dbReference>
<comment type="subcellular location">
    <subcellularLocation>
        <location evidence="1">Nucleus</location>
    </subcellularLocation>
</comment>
<evidence type="ECO:0000256" key="4">
    <source>
        <dbReference type="ARBA" id="ARBA00022786"/>
    </source>
</evidence>
<feature type="region of interest" description="Disordered" evidence="6">
    <location>
        <begin position="1624"/>
        <end position="1648"/>
    </location>
</feature>
<feature type="compositionally biased region" description="Acidic residues" evidence="6">
    <location>
        <begin position="1625"/>
        <end position="1648"/>
    </location>
</feature>
<feature type="region of interest" description="Disordered" evidence="6">
    <location>
        <begin position="1141"/>
        <end position="1161"/>
    </location>
</feature>
<evidence type="ECO:0000256" key="6">
    <source>
        <dbReference type="SAM" id="MobiDB-lite"/>
    </source>
</evidence>
<protein>
    <submittedName>
        <fullName evidence="7">G13046 protein</fullName>
    </submittedName>
</protein>
<dbReference type="PROSITE" id="PS50896">
    <property type="entry name" value="LISH"/>
    <property type="match status" value="1"/>
</dbReference>
<dbReference type="InterPro" id="IPR011989">
    <property type="entry name" value="ARM-like"/>
</dbReference>
<proteinExistence type="inferred from homology"/>
<keyword evidence="5" id="KW-0539">Nucleus</keyword>
<feature type="compositionally biased region" description="Acidic residues" evidence="6">
    <location>
        <begin position="1584"/>
        <end position="1608"/>
    </location>
</feature>
<dbReference type="PANTHER" id="PTHR13129">
    <property type="entry name" value="VPRBP PROTEIN-RELATED"/>
    <property type="match status" value="1"/>
</dbReference>
<feature type="region of interest" description="Disordered" evidence="6">
    <location>
        <begin position="1501"/>
        <end position="1608"/>
    </location>
</feature>
<keyword evidence="8" id="KW-1185">Reference proteome</keyword>
<dbReference type="SUPFAM" id="SSF48371">
    <property type="entry name" value="ARM repeat"/>
    <property type="match status" value="1"/>
</dbReference>
<feature type="region of interest" description="Disordered" evidence="6">
    <location>
        <begin position="617"/>
        <end position="641"/>
    </location>
</feature>
<dbReference type="InterPro" id="IPR036322">
    <property type="entry name" value="WD40_repeat_dom_sf"/>
</dbReference>
<feature type="region of interest" description="Disordered" evidence="6">
    <location>
        <begin position="877"/>
        <end position="903"/>
    </location>
</feature>
<comment type="pathway">
    <text evidence="2">Protein modification; protein ubiquitination.</text>
</comment>
<feature type="compositionally biased region" description="Low complexity" evidence="6">
    <location>
        <begin position="1568"/>
        <end position="1583"/>
    </location>
</feature>
<evidence type="ECO:0000256" key="3">
    <source>
        <dbReference type="ARBA" id="ARBA00008845"/>
    </source>
</evidence>
<dbReference type="Gene3D" id="1.25.10.10">
    <property type="entry name" value="Leucine-rich Repeat Variant"/>
    <property type="match status" value="1"/>
</dbReference>
<keyword evidence="4" id="KW-0833">Ubl conjugation pathway</keyword>
<feature type="region of interest" description="Disordered" evidence="6">
    <location>
        <begin position="933"/>
        <end position="1087"/>
    </location>
</feature>
<dbReference type="InterPro" id="IPR016024">
    <property type="entry name" value="ARM-type_fold"/>
</dbReference>
<organism evidence="7 8">
    <name type="scientific">Coccomyxa viridis</name>
    <dbReference type="NCBI Taxonomy" id="1274662"/>
    <lineage>
        <taxon>Eukaryota</taxon>
        <taxon>Viridiplantae</taxon>
        <taxon>Chlorophyta</taxon>
        <taxon>core chlorophytes</taxon>
        <taxon>Trebouxiophyceae</taxon>
        <taxon>Trebouxiophyceae incertae sedis</taxon>
        <taxon>Coccomyxaceae</taxon>
        <taxon>Coccomyxa</taxon>
    </lineage>
</organism>
<dbReference type="PANTHER" id="PTHR13129:SF4">
    <property type="entry name" value="DDB1- AND CUL4-ASSOCIATED FACTOR 1"/>
    <property type="match status" value="1"/>
</dbReference>
<feature type="compositionally biased region" description="Acidic residues" evidence="6">
    <location>
        <begin position="1507"/>
        <end position="1531"/>
    </location>
</feature>
<dbReference type="Gene3D" id="2.130.10.10">
    <property type="entry name" value="YVTN repeat-like/Quinoprotein amine dehydrogenase"/>
    <property type="match status" value="1"/>
</dbReference>